<keyword evidence="16" id="KW-0675">Receptor</keyword>
<evidence type="ECO:0000256" key="10">
    <source>
        <dbReference type="ARBA" id="ARBA00023237"/>
    </source>
</evidence>
<sequence length="757" mass="81863">MTRLSVLAASASSLALLLSTPALAQSAYVQAEQAAAVGDIVVTAQRRSENIRDVPFAVTAMNTETLNAVNAGGGDILQLSGRVPSLQVESSNGRYAPRFYIRGLGNVDFDFNASQPVSVVLDDVVLENVYLKGFPLFDVKQLEVLRGPQGTLFGRNTPAGVVKIDTVKPGDEFTGFGSLTYGNYGSMRAETGVTLPASDTLSVRVAALWNHRDDWVNNAYDAPFAKKDGKDLGSFDDVAGRIHVAWTPTDRLSTLLTLQARDYEGTGTMNRANVLTKGSNKLNDNFDRETVWYDGGRNNYQKQKTLSQSLQVAYDFGPATLTGVIGSYQGESQGNGDIDGGVSVGAPAGAGYKTPFAVETGTLSSDLVQNTYELRLASNGDGRFGWQVGAFYWDERFNLVSGTFNGVGGIAPTVIPDVIQKSDSWSIFGQGRYQVTDALKLTAGVRYTDDSRDFWGRRIIPAGSPSTAKPLDNVTKSVGDEQVSWDVSALYEVNDGLNLFARVANGYRGPSIQGRIASADIVTTADSETVMSYEAGFKARLWEGRARLNATAYFYEVSDPQFTAIGGAGNFNQLLNADKGEGYGLEVDGDVYLGAGFSLAGGLAWNHTEIKDKDLQVGVCSALANCTVTDRMVTVGTARLAYIDGNPFPQAPEWTANLTLSYVHPIGDDQELFAATDWVMQKDFNLFLYESVEFMQDTAFEGGLRAGWRDLNQGLEAAVYVRNITDEANVIGAIDFNNLTAFVNEPRMYGVELSKRF</sequence>
<feature type="domain" description="TonB-dependent receptor-like beta-barrel" evidence="14">
    <location>
        <begin position="259"/>
        <end position="665"/>
    </location>
</feature>
<keyword evidence="7" id="KW-0406">Ion transport</keyword>
<evidence type="ECO:0000256" key="13">
    <source>
        <dbReference type="SAM" id="SignalP"/>
    </source>
</evidence>
<dbReference type="OrthoDB" id="127311at2"/>
<protein>
    <submittedName>
        <fullName evidence="16">TonB-dependent receptor</fullName>
    </submittedName>
</protein>
<keyword evidence="3 11" id="KW-1134">Transmembrane beta strand</keyword>
<dbReference type="AlphaFoldDB" id="A0A1R4GMD2"/>
<gene>
    <name evidence="16" type="ORF">FM111_13965</name>
</gene>
<dbReference type="GO" id="GO:0006826">
    <property type="term" value="P:iron ion transport"/>
    <property type="evidence" value="ECO:0007669"/>
    <property type="project" value="UniProtKB-KW"/>
</dbReference>
<keyword evidence="2 11" id="KW-0813">Transport</keyword>
<dbReference type="PANTHER" id="PTHR32552:SF81">
    <property type="entry name" value="TONB-DEPENDENT OUTER MEMBRANE RECEPTOR"/>
    <property type="match status" value="1"/>
</dbReference>
<name>A0A1R4GMD2_BREDI</name>
<reference evidence="16 17" key="1">
    <citation type="submission" date="2017-02" db="EMBL/GenBank/DDBJ databases">
        <authorList>
            <person name="Peterson S.W."/>
        </authorList>
    </citation>
    <scope>NUCLEOTIDE SEQUENCE [LARGE SCALE GENOMIC DNA]</scope>
    <source>
        <strain evidence="16 17">3F5N</strain>
    </source>
</reference>
<feature type="signal peptide" evidence="13">
    <location>
        <begin position="1"/>
        <end position="24"/>
    </location>
</feature>
<evidence type="ECO:0000256" key="12">
    <source>
        <dbReference type="RuleBase" id="RU003357"/>
    </source>
</evidence>
<dbReference type="PANTHER" id="PTHR32552">
    <property type="entry name" value="FERRICHROME IRON RECEPTOR-RELATED"/>
    <property type="match status" value="1"/>
</dbReference>
<evidence type="ECO:0000256" key="3">
    <source>
        <dbReference type="ARBA" id="ARBA00022452"/>
    </source>
</evidence>
<keyword evidence="6" id="KW-0408">Iron</keyword>
<keyword evidence="5 11" id="KW-0812">Transmembrane</keyword>
<comment type="subcellular location">
    <subcellularLocation>
        <location evidence="1 11">Cell outer membrane</location>
        <topology evidence="1 11">Multi-pass membrane protein</topology>
    </subcellularLocation>
</comment>
<evidence type="ECO:0000256" key="7">
    <source>
        <dbReference type="ARBA" id="ARBA00023065"/>
    </source>
</evidence>
<dbReference type="GO" id="GO:0009279">
    <property type="term" value="C:cell outer membrane"/>
    <property type="evidence" value="ECO:0007669"/>
    <property type="project" value="UniProtKB-SubCell"/>
</dbReference>
<dbReference type="InterPro" id="IPR000531">
    <property type="entry name" value="Beta-barrel_TonB"/>
</dbReference>
<proteinExistence type="inferred from homology"/>
<feature type="domain" description="TonB-dependent receptor plug" evidence="15">
    <location>
        <begin position="51"/>
        <end position="161"/>
    </location>
</feature>
<dbReference type="Gene3D" id="2.40.170.20">
    <property type="entry name" value="TonB-dependent receptor, beta-barrel domain"/>
    <property type="match status" value="1"/>
</dbReference>
<dbReference type="Pfam" id="PF07715">
    <property type="entry name" value="Plug"/>
    <property type="match status" value="1"/>
</dbReference>
<dbReference type="InterPro" id="IPR039426">
    <property type="entry name" value="TonB-dep_rcpt-like"/>
</dbReference>
<evidence type="ECO:0000256" key="1">
    <source>
        <dbReference type="ARBA" id="ARBA00004571"/>
    </source>
</evidence>
<dbReference type="Pfam" id="PF00593">
    <property type="entry name" value="TonB_dep_Rec_b-barrel"/>
    <property type="match status" value="1"/>
</dbReference>
<accession>A0A1R4GMD2</accession>
<keyword evidence="10 11" id="KW-0998">Cell outer membrane</keyword>
<evidence type="ECO:0000313" key="17">
    <source>
        <dbReference type="Proteomes" id="UP000195766"/>
    </source>
</evidence>
<evidence type="ECO:0000256" key="8">
    <source>
        <dbReference type="ARBA" id="ARBA00023077"/>
    </source>
</evidence>
<dbReference type="SUPFAM" id="SSF56935">
    <property type="entry name" value="Porins"/>
    <property type="match status" value="1"/>
</dbReference>
<dbReference type="InterPro" id="IPR012910">
    <property type="entry name" value="Plug_dom"/>
</dbReference>
<keyword evidence="13" id="KW-0732">Signal</keyword>
<evidence type="ECO:0000256" key="9">
    <source>
        <dbReference type="ARBA" id="ARBA00023136"/>
    </source>
</evidence>
<keyword evidence="9 11" id="KW-0472">Membrane</keyword>
<evidence type="ECO:0000256" key="6">
    <source>
        <dbReference type="ARBA" id="ARBA00023004"/>
    </source>
</evidence>
<keyword evidence="4" id="KW-0410">Iron transport</keyword>
<evidence type="ECO:0000256" key="4">
    <source>
        <dbReference type="ARBA" id="ARBA00022496"/>
    </source>
</evidence>
<comment type="similarity">
    <text evidence="11 12">Belongs to the TonB-dependent receptor family.</text>
</comment>
<dbReference type="EMBL" id="FUIE01000080">
    <property type="protein sequence ID" value="SJM69243.1"/>
    <property type="molecule type" value="Genomic_DNA"/>
</dbReference>
<keyword evidence="8 12" id="KW-0798">TonB box</keyword>
<dbReference type="RefSeq" id="WP_087141577.1">
    <property type="nucleotide sequence ID" value="NZ_FUIE01000080.1"/>
</dbReference>
<dbReference type="Proteomes" id="UP000195766">
    <property type="component" value="Unassembled WGS sequence"/>
</dbReference>
<organism evidence="16 17">
    <name type="scientific">Brevundimonas diminuta 3F5N</name>
    <dbReference type="NCBI Taxonomy" id="1255603"/>
    <lineage>
        <taxon>Bacteria</taxon>
        <taxon>Pseudomonadati</taxon>
        <taxon>Pseudomonadota</taxon>
        <taxon>Alphaproteobacteria</taxon>
        <taxon>Caulobacterales</taxon>
        <taxon>Caulobacteraceae</taxon>
        <taxon>Brevundimonas</taxon>
    </lineage>
</organism>
<evidence type="ECO:0000256" key="11">
    <source>
        <dbReference type="PROSITE-ProRule" id="PRU01360"/>
    </source>
</evidence>
<evidence type="ECO:0000313" key="16">
    <source>
        <dbReference type="EMBL" id="SJM69243.1"/>
    </source>
</evidence>
<evidence type="ECO:0000256" key="5">
    <source>
        <dbReference type="ARBA" id="ARBA00022692"/>
    </source>
</evidence>
<evidence type="ECO:0000259" key="14">
    <source>
        <dbReference type="Pfam" id="PF00593"/>
    </source>
</evidence>
<feature type="chain" id="PRO_5013114114" evidence="13">
    <location>
        <begin position="25"/>
        <end position="757"/>
    </location>
</feature>
<evidence type="ECO:0000259" key="15">
    <source>
        <dbReference type="Pfam" id="PF07715"/>
    </source>
</evidence>
<dbReference type="InterPro" id="IPR036942">
    <property type="entry name" value="Beta-barrel_TonB_sf"/>
</dbReference>
<dbReference type="PROSITE" id="PS52016">
    <property type="entry name" value="TONB_DEPENDENT_REC_3"/>
    <property type="match status" value="1"/>
</dbReference>
<evidence type="ECO:0000256" key="2">
    <source>
        <dbReference type="ARBA" id="ARBA00022448"/>
    </source>
</evidence>